<comment type="caution">
    <text evidence="10">The sequence shown here is derived from an EMBL/GenBank/DDBJ whole genome shotgun (WGS) entry which is preliminary data.</text>
</comment>
<evidence type="ECO:0000256" key="4">
    <source>
        <dbReference type="ARBA" id="ARBA00022692"/>
    </source>
</evidence>
<gene>
    <name evidence="10" type="ORF">GCM10009640_23520</name>
</gene>
<evidence type="ECO:0000259" key="9">
    <source>
        <dbReference type="PROSITE" id="PS50156"/>
    </source>
</evidence>
<feature type="transmembrane region" description="Helical" evidence="8">
    <location>
        <begin position="546"/>
        <end position="565"/>
    </location>
</feature>
<evidence type="ECO:0000256" key="2">
    <source>
        <dbReference type="ARBA" id="ARBA00010157"/>
    </source>
</evidence>
<keyword evidence="3" id="KW-1003">Cell membrane</keyword>
<evidence type="ECO:0000313" key="10">
    <source>
        <dbReference type="EMBL" id="GAA1425292.1"/>
    </source>
</evidence>
<evidence type="ECO:0000256" key="8">
    <source>
        <dbReference type="SAM" id="Phobius"/>
    </source>
</evidence>
<evidence type="ECO:0000256" key="1">
    <source>
        <dbReference type="ARBA" id="ARBA00004651"/>
    </source>
</evidence>
<evidence type="ECO:0000256" key="5">
    <source>
        <dbReference type="ARBA" id="ARBA00022989"/>
    </source>
</evidence>
<feature type="transmembrane region" description="Helical" evidence="8">
    <location>
        <begin position="210"/>
        <end position="233"/>
    </location>
</feature>
<accession>A0ABN1YZL4</accession>
<feature type="transmembrane region" description="Helical" evidence="8">
    <location>
        <begin position="176"/>
        <end position="203"/>
    </location>
</feature>
<feature type="transmembrane region" description="Helical" evidence="8">
    <location>
        <begin position="572"/>
        <end position="598"/>
    </location>
</feature>
<feature type="transmembrane region" description="Helical" evidence="8">
    <location>
        <begin position="319"/>
        <end position="341"/>
    </location>
</feature>
<dbReference type="InterPro" id="IPR050545">
    <property type="entry name" value="Mycobact_MmpL"/>
</dbReference>
<dbReference type="SUPFAM" id="SSF82866">
    <property type="entry name" value="Multidrug efflux transporter AcrB transmembrane domain"/>
    <property type="match status" value="2"/>
</dbReference>
<feature type="transmembrane region" description="Helical" evidence="8">
    <location>
        <begin position="604"/>
        <end position="624"/>
    </location>
</feature>
<keyword evidence="5 8" id="KW-1133">Transmembrane helix</keyword>
<feature type="transmembrane region" description="Helical" evidence="8">
    <location>
        <begin position="645"/>
        <end position="666"/>
    </location>
</feature>
<comment type="subcellular location">
    <subcellularLocation>
        <location evidence="1">Cell membrane</location>
        <topology evidence="1">Multi-pass membrane protein</topology>
    </subcellularLocation>
</comment>
<keyword evidence="6 8" id="KW-0472">Membrane</keyword>
<dbReference type="RefSeq" id="WP_343920626.1">
    <property type="nucleotide sequence ID" value="NZ_BAAAKK010000005.1"/>
</dbReference>
<dbReference type="PANTHER" id="PTHR33406:SF6">
    <property type="entry name" value="MEMBRANE PROTEIN YDGH-RELATED"/>
    <property type="match status" value="1"/>
</dbReference>
<feature type="domain" description="SSD" evidence="9">
    <location>
        <begin position="567"/>
        <end position="702"/>
    </location>
</feature>
<dbReference type="Gene3D" id="1.20.1640.10">
    <property type="entry name" value="Multidrug efflux transporter AcrB transmembrane domain"/>
    <property type="match status" value="2"/>
</dbReference>
<evidence type="ECO:0000256" key="6">
    <source>
        <dbReference type="ARBA" id="ARBA00023136"/>
    </source>
</evidence>
<dbReference type="Pfam" id="PF03176">
    <property type="entry name" value="MMPL"/>
    <property type="match status" value="2"/>
</dbReference>
<dbReference type="PANTHER" id="PTHR33406">
    <property type="entry name" value="MEMBRANE PROTEIN MJ1562-RELATED"/>
    <property type="match status" value="1"/>
</dbReference>
<dbReference type="Proteomes" id="UP001501266">
    <property type="component" value="Unassembled WGS sequence"/>
</dbReference>
<feature type="region of interest" description="Disordered" evidence="7">
    <location>
        <begin position="714"/>
        <end position="738"/>
    </location>
</feature>
<protein>
    <submittedName>
        <fullName evidence="10">Efflux RND transporter permease subunit</fullName>
    </submittedName>
</protein>
<name>A0ABN1YZL4_9MICO</name>
<evidence type="ECO:0000256" key="7">
    <source>
        <dbReference type="SAM" id="MobiDB-lite"/>
    </source>
</evidence>
<dbReference type="InterPro" id="IPR004869">
    <property type="entry name" value="MMPL_dom"/>
</dbReference>
<organism evidence="10 11">
    <name type="scientific">Agrococcus citreus</name>
    <dbReference type="NCBI Taxonomy" id="84643"/>
    <lineage>
        <taxon>Bacteria</taxon>
        <taxon>Bacillati</taxon>
        <taxon>Actinomycetota</taxon>
        <taxon>Actinomycetes</taxon>
        <taxon>Micrococcales</taxon>
        <taxon>Microbacteriaceae</taxon>
        <taxon>Agrococcus</taxon>
    </lineage>
</organism>
<feature type="transmembrane region" description="Helical" evidence="8">
    <location>
        <begin position="380"/>
        <end position="400"/>
    </location>
</feature>
<dbReference type="EMBL" id="BAAAKK010000005">
    <property type="protein sequence ID" value="GAA1425292.1"/>
    <property type="molecule type" value="Genomic_DNA"/>
</dbReference>
<dbReference type="PROSITE" id="PS50156">
    <property type="entry name" value="SSD"/>
    <property type="match status" value="1"/>
</dbReference>
<feature type="transmembrane region" description="Helical" evidence="8">
    <location>
        <begin position="245"/>
        <end position="265"/>
    </location>
</feature>
<keyword evidence="4 8" id="KW-0812">Transmembrane</keyword>
<evidence type="ECO:0000256" key="3">
    <source>
        <dbReference type="ARBA" id="ARBA00022475"/>
    </source>
</evidence>
<sequence>MASSRTSDRPTRRGVPAWLRVLIPAVLILGWLAAAGIGGPTFGRLSTVVSNDQTSFLPASAESTEVQALLPEFLGADEVPAIVVVAADTELDATTLGAVTSLQETLAGLEGVVETSPVVPSEDGQAAQVVALLDGTGSSEELSTYTEALRAEVAAADLGEGVQAAVTGPAGFAADIGAAFAGIDGLLLLVALGAVFVILVLVYRSPLLPVLVLFTSVSALCLAILIVFALAQAEILTLSGQTQGILFILVVGAATDYALLYTARFREALGQTRSRWEATLAALRGATEPIIASGGTVIAGLLCLLLSDLVTNQQLGPVAAIGIATSILAGLTLLPALLLAFGRVAFWPVAPTPERPRTKPEGKGLWGAVARLVDRRSRSVWIVTALVLAAGAAGITQLQANGVPSSEFVVGESEARDGQELLSAHYPGGSGSPTQIVVPEDDQDAVAEALGDIEGVESLALASEDSPSGSIPLPVDPQSPFASATPTVVDGRVLMQATLVDAPDSDAAQAVVREVRDVVDATSADAIVGGPTATAIDTNDAATRDLLLIIPIVLAVISLILMLLLRSIVAALLLLATTVLSYGTALGVGALILSALGIPAMDPSVPLFAFVFLVALGVDYNIFLMTRVREEVAVIGHRRGVLRGLRVTGGVITSAGIVLAATFAALGVIPVLFLLQLAIIVALGVLIDTTIVRSLLVPALALEIGPKTWWPSKLAKDGAAGKHARSADPQEERERVDA</sequence>
<comment type="similarity">
    <text evidence="2">Belongs to the resistance-nodulation-cell division (RND) (TC 2.A.6) family. MmpL subfamily.</text>
</comment>
<proteinExistence type="inferred from homology"/>
<feature type="transmembrane region" description="Helical" evidence="8">
    <location>
        <begin position="286"/>
        <end position="307"/>
    </location>
</feature>
<reference evidence="10 11" key="1">
    <citation type="journal article" date="2019" name="Int. J. Syst. Evol. Microbiol.">
        <title>The Global Catalogue of Microorganisms (GCM) 10K type strain sequencing project: providing services to taxonomists for standard genome sequencing and annotation.</title>
        <authorList>
            <consortium name="The Broad Institute Genomics Platform"/>
            <consortium name="The Broad Institute Genome Sequencing Center for Infectious Disease"/>
            <person name="Wu L."/>
            <person name="Ma J."/>
        </authorList>
    </citation>
    <scope>NUCLEOTIDE SEQUENCE [LARGE SCALE GENOMIC DNA]</scope>
    <source>
        <strain evidence="10 11">JCM 12398</strain>
    </source>
</reference>
<keyword evidence="11" id="KW-1185">Reference proteome</keyword>
<feature type="transmembrane region" description="Helical" evidence="8">
    <location>
        <begin position="672"/>
        <end position="692"/>
    </location>
</feature>
<feature type="transmembrane region" description="Helical" evidence="8">
    <location>
        <begin position="21"/>
        <end position="42"/>
    </location>
</feature>
<evidence type="ECO:0000313" key="11">
    <source>
        <dbReference type="Proteomes" id="UP001501266"/>
    </source>
</evidence>
<dbReference type="InterPro" id="IPR000731">
    <property type="entry name" value="SSD"/>
</dbReference>